<comment type="caution">
    <text evidence="4">The sequence shown here is derived from an EMBL/GenBank/DDBJ whole genome shotgun (WGS) entry which is preliminary data.</text>
</comment>
<organism evidence="4 5">
    <name type="scientific">Haliea salexigens</name>
    <dbReference type="NCBI Taxonomy" id="287487"/>
    <lineage>
        <taxon>Bacteria</taxon>
        <taxon>Pseudomonadati</taxon>
        <taxon>Pseudomonadota</taxon>
        <taxon>Gammaproteobacteria</taxon>
        <taxon>Cellvibrionales</taxon>
        <taxon>Halieaceae</taxon>
        <taxon>Haliea</taxon>
    </lineage>
</organism>
<dbReference type="InterPro" id="IPR000644">
    <property type="entry name" value="CBS_dom"/>
</dbReference>
<gene>
    <name evidence="4" type="ORF">DCP75_13755</name>
</gene>
<dbReference type="EMBL" id="DMND01000185">
    <property type="protein sequence ID" value="HAN28759.1"/>
    <property type="molecule type" value="Genomic_DNA"/>
</dbReference>
<evidence type="ECO:0000313" key="4">
    <source>
        <dbReference type="EMBL" id="HAN28759.1"/>
    </source>
</evidence>
<feature type="domain" description="CBS" evidence="3">
    <location>
        <begin position="70"/>
        <end position="126"/>
    </location>
</feature>
<dbReference type="Proteomes" id="UP000259273">
    <property type="component" value="Unassembled WGS sequence"/>
</dbReference>
<evidence type="ECO:0000256" key="2">
    <source>
        <dbReference type="PROSITE-ProRule" id="PRU00703"/>
    </source>
</evidence>
<evidence type="ECO:0000256" key="1">
    <source>
        <dbReference type="ARBA" id="ARBA00023122"/>
    </source>
</evidence>
<dbReference type="PANTHER" id="PTHR43080:SF2">
    <property type="entry name" value="CBS DOMAIN-CONTAINING PROTEIN"/>
    <property type="match status" value="1"/>
</dbReference>
<protein>
    <submittedName>
        <fullName evidence="4">CBS domain-containing protein</fullName>
    </submittedName>
</protein>
<feature type="domain" description="CBS" evidence="3">
    <location>
        <begin position="1"/>
        <end position="62"/>
    </location>
</feature>
<dbReference type="InterPro" id="IPR051257">
    <property type="entry name" value="Diverse_CBS-Domain"/>
</dbReference>
<dbReference type="Gene3D" id="3.10.580.10">
    <property type="entry name" value="CBS-domain"/>
    <property type="match status" value="1"/>
</dbReference>
<dbReference type="SMART" id="SM00116">
    <property type="entry name" value="CBS"/>
    <property type="match status" value="2"/>
</dbReference>
<dbReference type="SUPFAM" id="SSF54631">
    <property type="entry name" value="CBS-domain pair"/>
    <property type="match status" value="1"/>
</dbReference>
<dbReference type="InterPro" id="IPR044729">
    <property type="entry name" value="CBS_bac"/>
</dbReference>
<dbReference type="Pfam" id="PF00571">
    <property type="entry name" value="CBS"/>
    <property type="match status" value="2"/>
</dbReference>
<dbReference type="PANTHER" id="PTHR43080">
    <property type="entry name" value="CBS DOMAIN-CONTAINING PROTEIN CBSX3, MITOCHONDRIAL"/>
    <property type="match status" value="1"/>
</dbReference>
<dbReference type="STRING" id="1121937.GCA_000423125_00954"/>
<accession>A0A3C1KPW7</accession>
<dbReference type="AlphaFoldDB" id="A0A3C1KPW7"/>
<evidence type="ECO:0000313" key="5">
    <source>
        <dbReference type="Proteomes" id="UP000259273"/>
    </source>
</evidence>
<evidence type="ECO:0000259" key="3">
    <source>
        <dbReference type="PROSITE" id="PS51371"/>
    </source>
</evidence>
<dbReference type="InterPro" id="IPR046342">
    <property type="entry name" value="CBS_dom_sf"/>
</dbReference>
<dbReference type="CDD" id="cd04629">
    <property type="entry name" value="CBS_pair_bac"/>
    <property type="match status" value="1"/>
</dbReference>
<proteinExistence type="predicted"/>
<reference evidence="4 5" key="1">
    <citation type="journal article" date="2018" name="Nat. Biotechnol.">
        <title>A standardized bacterial taxonomy based on genome phylogeny substantially revises the tree of life.</title>
        <authorList>
            <person name="Parks D.H."/>
            <person name="Chuvochina M."/>
            <person name="Waite D.W."/>
            <person name="Rinke C."/>
            <person name="Skarshewski A."/>
            <person name="Chaumeil P.A."/>
            <person name="Hugenholtz P."/>
        </authorList>
    </citation>
    <scope>NUCLEOTIDE SEQUENCE [LARGE SCALE GENOMIC DNA]</scope>
    <source>
        <strain evidence="4">UBA9158</strain>
    </source>
</reference>
<sequence length="132" mass="14562">MHRQPLTIRPDANLVEAVNIITEHGLTGLTVTDATGAVQGVLSELDCLRGILTSIYNDGDPEHALVSEVMTSTVNACSAQDSIVEVAQSMLETRQRRRPVVEDGVLVGQVSSRNILWALMEHSRRRFREQRG</sequence>
<keyword evidence="1 2" id="KW-0129">CBS domain</keyword>
<dbReference type="PROSITE" id="PS51371">
    <property type="entry name" value="CBS"/>
    <property type="match status" value="2"/>
</dbReference>
<name>A0A3C1KPW7_9GAMM</name>